<dbReference type="InterPro" id="IPR024077">
    <property type="entry name" value="Neurolysin/TOP_dom2"/>
</dbReference>
<dbReference type="GO" id="GO:0008237">
    <property type="term" value="F:metallopeptidase activity"/>
    <property type="evidence" value="ECO:0007669"/>
    <property type="project" value="UniProtKB-KW"/>
</dbReference>
<dbReference type="Pfam" id="PF01432">
    <property type="entry name" value="Peptidase_M3"/>
    <property type="match status" value="1"/>
</dbReference>
<evidence type="ECO:0000313" key="9">
    <source>
        <dbReference type="EMBL" id="KAL3792699.1"/>
    </source>
</evidence>
<sequence length="667" mass="76518">MEAHLADLRAIVNSDAPDPLEDDEDDFDSVLGAYDRAGSTYRRIVAVYNSYASSANDQAMRVVQTRMATRLSRHESRTYDVRGLFDRIERLHRIREEKMKGGGWTVEQVRLVERVYVDFVKMGARFDDATKREYANIQDKLASLQTKFMQNVLEDEEEWELVVTEDDMAGCPPDVVAAARREAIDRSKGPLDHVLSLRRSFVEAFLSRSSRRDLRRIVYEAFSKRGGGLFQGRDNARIAVEILRLRRRLAGLHGRDSFAEFRFEDTMALTPEAGMRMLDDIWMKGKDAAGREREMLESFLSEDGGDIALEGGIQPWDWRYYAERHRRAKFDFDESEMRPYLSLGAVTNAAFDVSNKLYGLKYVKREDIVAYHPDVDIYEVRRVKENGSGEEQIVAIFLHDNYSRPHKRSGAWSSYYRKQKKNLADGSDPIEAVPIVINCNNFSKGSTHTLLSFADGITLFHELGHGHHAMLSDCFYEYLSGTSVLKDFVELPSQPIVLKKHMKHYLSGNVVPDDLIARFKASELFNEGFATIEYTSCAMLDIALHSLSEYGDDFNLTKFEHEYLKERGMPQGIVPRHRPLHFSHLFKSGNYASGYYVYKWAEVLASDAFAAFKETGDIFDRTTADRCKKHIYSTGNTVAPHELFRRFRGRDPDATFMLRDRGLIPMS</sequence>
<evidence type="ECO:0000259" key="8">
    <source>
        <dbReference type="Pfam" id="PF01432"/>
    </source>
</evidence>
<dbReference type="GO" id="GO:0006508">
    <property type="term" value="P:proteolysis"/>
    <property type="evidence" value="ECO:0007669"/>
    <property type="project" value="UniProtKB-KW"/>
</dbReference>
<dbReference type="Proteomes" id="UP001530315">
    <property type="component" value="Unassembled WGS sequence"/>
</dbReference>
<evidence type="ECO:0000256" key="2">
    <source>
        <dbReference type="ARBA" id="ARBA00022670"/>
    </source>
</evidence>
<dbReference type="PANTHER" id="PTHR43660:SF1">
    <property type="entry name" value="DIPEPTIDYL CARBOXYPEPTIDASE"/>
    <property type="match status" value="1"/>
</dbReference>
<comment type="similarity">
    <text evidence="1 7">Belongs to the peptidase M3 family.</text>
</comment>
<evidence type="ECO:0000256" key="4">
    <source>
        <dbReference type="ARBA" id="ARBA00022801"/>
    </source>
</evidence>
<dbReference type="PANTHER" id="PTHR43660">
    <property type="entry name" value="DIPEPTIDYL CARBOXYPEPTIDASE"/>
    <property type="match status" value="1"/>
</dbReference>
<dbReference type="GO" id="GO:0046872">
    <property type="term" value="F:metal ion binding"/>
    <property type="evidence" value="ECO:0007669"/>
    <property type="project" value="UniProtKB-UniRule"/>
</dbReference>
<proteinExistence type="inferred from homology"/>
<keyword evidence="2 7" id="KW-0645">Protease</keyword>
<comment type="cofactor">
    <cofactor evidence="7">
        <name>Zn(2+)</name>
        <dbReference type="ChEBI" id="CHEBI:29105"/>
    </cofactor>
    <text evidence="7">Binds 1 zinc ion.</text>
</comment>
<evidence type="ECO:0000256" key="7">
    <source>
        <dbReference type="RuleBase" id="RU003435"/>
    </source>
</evidence>
<name>A0ABD3PX52_9STRA</name>
<keyword evidence="10" id="KW-1185">Reference proteome</keyword>
<dbReference type="InterPro" id="IPR034005">
    <property type="entry name" value="M3A_DCP"/>
</dbReference>
<keyword evidence="4 7" id="KW-0378">Hydrolase</keyword>
<evidence type="ECO:0000256" key="5">
    <source>
        <dbReference type="ARBA" id="ARBA00022833"/>
    </source>
</evidence>
<keyword evidence="5 7" id="KW-0862">Zinc</keyword>
<comment type="caution">
    <text evidence="9">The sequence shown here is derived from an EMBL/GenBank/DDBJ whole genome shotgun (WGS) entry which is preliminary data.</text>
</comment>
<feature type="domain" description="Peptidase M3A/M3B catalytic" evidence="8">
    <location>
        <begin position="206"/>
        <end position="662"/>
    </location>
</feature>
<keyword evidence="6 7" id="KW-0482">Metalloprotease</keyword>
<protein>
    <recommendedName>
        <fullName evidence="8">Peptidase M3A/M3B catalytic domain-containing protein</fullName>
    </recommendedName>
</protein>
<evidence type="ECO:0000313" key="10">
    <source>
        <dbReference type="Proteomes" id="UP001530315"/>
    </source>
</evidence>
<dbReference type="InterPro" id="IPR045090">
    <property type="entry name" value="Pept_M3A_M3B"/>
</dbReference>
<evidence type="ECO:0000256" key="1">
    <source>
        <dbReference type="ARBA" id="ARBA00006040"/>
    </source>
</evidence>
<dbReference type="AlphaFoldDB" id="A0ABD3PX52"/>
<evidence type="ECO:0000256" key="3">
    <source>
        <dbReference type="ARBA" id="ARBA00022723"/>
    </source>
</evidence>
<dbReference type="InterPro" id="IPR024079">
    <property type="entry name" value="MetalloPept_cat_dom_sf"/>
</dbReference>
<gene>
    <name evidence="9" type="ORF">ACHAW5_005804</name>
</gene>
<keyword evidence="3 7" id="KW-0479">Metal-binding</keyword>
<dbReference type="EMBL" id="JALLAZ020000542">
    <property type="protein sequence ID" value="KAL3792699.1"/>
    <property type="molecule type" value="Genomic_DNA"/>
</dbReference>
<dbReference type="Gene3D" id="3.40.390.10">
    <property type="entry name" value="Collagenase (Catalytic Domain)"/>
    <property type="match status" value="1"/>
</dbReference>
<reference evidence="9 10" key="1">
    <citation type="submission" date="2024-10" db="EMBL/GenBank/DDBJ databases">
        <title>Updated reference genomes for cyclostephanoid diatoms.</title>
        <authorList>
            <person name="Roberts W.R."/>
            <person name="Alverson A.J."/>
        </authorList>
    </citation>
    <scope>NUCLEOTIDE SEQUENCE [LARGE SCALE GENOMIC DNA]</scope>
    <source>
        <strain evidence="9 10">AJA276-08</strain>
    </source>
</reference>
<dbReference type="CDD" id="cd06456">
    <property type="entry name" value="M3A_DCP"/>
    <property type="match status" value="1"/>
</dbReference>
<dbReference type="InterPro" id="IPR001567">
    <property type="entry name" value="Pept_M3A_M3B_dom"/>
</dbReference>
<accession>A0ABD3PX52</accession>
<evidence type="ECO:0000256" key="6">
    <source>
        <dbReference type="ARBA" id="ARBA00023049"/>
    </source>
</evidence>
<dbReference type="SUPFAM" id="SSF55486">
    <property type="entry name" value="Metalloproteases ('zincins'), catalytic domain"/>
    <property type="match status" value="1"/>
</dbReference>
<dbReference type="Gene3D" id="1.10.1370.10">
    <property type="entry name" value="Neurolysin, domain 3"/>
    <property type="match status" value="1"/>
</dbReference>
<organism evidence="9 10">
    <name type="scientific">Stephanodiscus triporus</name>
    <dbReference type="NCBI Taxonomy" id="2934178"/>
    <lineage>
        <taxon>Eukaryota</taxon>
        <taxon>Sar</taxon>
        <taxon>Stramenopiles</taxon>
        <taxon>Ochrophyta</taxon>
        <taxon>Bacillariophyta</taxon>
        <taxon>Coscinodiscophyceae</taxon>
        <taxon>Thalassiosirophycidae</taxon>
        <taxon>Stephanodiscales</taxon>
        <taxon>Stephanodiscaceae</taxon>
        <taxon>Stephanodiscus</taxon>
    </lineage>
</organism>